<comment type="caution">
    <text evidence="1">The sequence shown here is derived from an EMBL/GenBank/DDBJ whole genome shotgun (WGS) entry which is preliminary data.</text>
</comment>
<protein>
    <submittedName>
        <fullName evidence="1">Uncharacterized protein</fullName>
    </submittedName>
</protein>
<evidence type="ECO:0000313" key="1">
    <source>
        <dbReference type="EMBL" id="MEE2039536.1"/>
    </source>
</evidence>
<dbReference type="RefSeq" id="WP_330093308.1">
    <property type="nucleotide sequence ID" value="NZ_JAUZMY010000020.1"/>
</dbReference>
<dbReference type="EMBL" id="JAUZMY010000020">
    <property type="protein sequence ID" value="MEE2039536.1"/>
    <property type="molecule type" value="Genomic_DNA"/>
</dbReference>
<gene>
    <name evidence="1" type="ORF">Q8791_20140</name>
</gene>
<evidence type="ECO:0000313" key="2">
    <source>
        <dbReference type="Proteomes" id="UP001356095"/>
    </source>
</evidence>
<accession>A0ABU7KBB8</accession>
<name>A0ABU7KBB8_9ACTN</name>
<organism evidence="1 2">
    <name type="scientific">Nocardiopsis codii</name>
    <dbReference type="NCBI Taxonomy" id="3065942"/>
    <lineage>
        <taxon>Bacteria</taxon>
        <taxon>Bacillati</taxon>
        <taxon>Actinomycetota</taxon>
        <taxon>Actinomycetes</taxon>
        <taxon>Streptosporangiales</taxon>
        <taxon>Nocardiopsidaceae</taxon>
        <taxon>Nocardiopsis</taxon>
    </lineage>
</organism>
<proteinExistence type="predicted"/>
<reference evidence="1 2" key="1">
    <citation type="submission" date="2023-08" db="EMBL/GenBank/DDBJ databases">
        <authorList>
            <person name="Girao M."/>
            <person name="Carvalho M.F."/>
        </authorList>
    </citation>
    <scope>NUCLEOTIDE SEQUENCE [LARGE SCALE GENOMIC DNA]</scope>
    <source>
        <strain evidence="1 2">CT-R113</strain>
    </source>
</reference>
<keyword evidence="2" id="KW-1185">Reference proteome</keyword>
<sequence length="247" mass="26746">MRQFSAAVLDRAFGPLLNLFSPPRGRHSSAAALRRRSTRVRRYATALILALARIGAATGRPALPPAPEPVPVSPASVPVPALARVPDPRPAPAPERPADDLALVRLYYAAHEDASARERFRDLARSADRAREFDRIQAEATARMCGWAHRDVPLSGDLLASDPAPGLPRSAASAPLGAPVRHEALPRTAPAPQVAAPVCEDADDWRTFTRLARVWLAQQDRRPDRAQPRPQLLVQPWVWGGRAGVAA</sequence>
<dbReference type="Proteomes" id="UP001356095">
    <property type="component" value="Unassembled WGS sequence"/>
</dbReference>